<evidence type="ECO:0000313" key="4">
    <source>
        <dbReference type="Proteomes" id="UP000006377"/>
    </source>
</evidence>
<proteinExistence type="predicted"/>
<dbReference type="InterPro" id="IPR012533">
    <property type="entry name" value="YcnI-copper_dom"/>
</dbReference>
<evidence type="ECO:0000313" key="3">
    <source>
        <dbReference type="EMBL" id="ABS62430.1"/>
    </source>
</evidence>
<protein>
    <submittedName>
        <fullName evidence="3">Nuclear export factor GLE1</fullName>
    </submittedName>
</protein>
<dbReference type="EMBL" id="CP000774">
    <property type="protein sequence ID" value="ABS62430.1"/>
    <property type="molecule type" value="Genomic_DNA"/>
</dbReference>
<dbReference type="eggNOG" id="COG4549">
    <property type="taxonomic scope" value="Bacteria"/>
</dbReference>
<dbReference type="Pfam" id="PF07987">
    <property type="entry name" value="DUF1775"/>
    <property type="match status" value="1"/>
</dbReference>
<sequence>MKHLSIALCAAAIFAAAAPASAHVTLGEESAQAGSYYKASFRVPHGCDGSATTAVSMRIPEGVISVKAQPKPGWTVATEKAAYTQTYEVHGKPVSEGVVKVTWQGGPLPDDQFDEFAFLAKLPSDPEAMMLFFPVEQTCEKGSIAWDEFAAPGVDPHSLKRPAPALMLIHGEGHEHHH</sequence>
<evidence type="ECO:0000256" key="1">
    <source>
        <dbReference type="SAM" id="SignalP"/>
    </source>
</evidence>
<evidence type="ECO:0000259" key="2">
    <source>
        <dbReference type="Pfam" id="PF07987"/>
    </source>
</evidence>
<keyword evidence="4" id="KW-1185">Reference proteome</keyword>
<keyword evidence="1" id="KW-0732">Signal</keyword>
<dbReference type="HOGENOM" id="CLU_087540_1_1_5"/>
<gene>
    <name evidence="3" type="ordered locus">Plav_0807</name>
</gene>
<reference evidence="3 4" key="1">
    <citation type="journal article" date="2011" name="Stand. Genomic Sci.">
        <title>Complete genome sequence of Parvibaculum lavamentivorans type strain (DS-1(T)).</title>
        <authorList>
            <person name="Schleheck D."/>
            <person name="Weiss M."/>
            <person name="Pitluck S."/>
            <person name="Bruce D."/>
            <person name="Land M.L."/>
            <person name="Han S."/>
            <person name="Saunders E."/>
            <person name="Tapia R."/>
            <person name="Detter C."/>
            <person name="Brettin T."/>
            <person name="Han J."/>
            <person name="Woyke T."/>
            <person name="Goodwin L."/>
            <person name="Pennacchio L."/>
            <person name="Nolan M."/>
            <person name="Cook A.M."/>
            <person name="Kjelleberg S."/>
            <person name="Thomas T."/>
        </authorList>
    </citation>
    <scope>NUCLEOTIDE SEQUENCE [LARGE SCALE GENOMIC DNA]</scope>
    <source>
        <strain evidence="4">DS-1 / DSM 13023 / NCIMB 13966</strain>
    </source>
</reference>
<accession>A7HR97</accession>
<name>A7HR97_PARL1</name>
<feature type="chain" id="PRO_5002707414" evidence="1">
    <location>
        <begin position="23"/>
        <end position="178"/>
    </location>
</feature>
<dbReference type="InterPro" id="IPR038507">
    <property type="entry name" value="YcnI-like_sf"/>
</dbReference>
<dbReference type="AlphaFoldDB" id="A7HR97"/>
<dbReference type="Proteomes" id="UP000006377">
    <property type="component" value="Chromosome"/>
</dbReference>
<dbReference type="CDD" id="cd08545">
    <property type="entry name" value="YcnI_like"/>
    <property type="match status" value="1"/>
</dbReference>
<dbReference type="OrthoDB" id="9796962at2"/>
<dbReference type="KEGG" id="pla:Plav_0807"/>
<feature type="domain" description="YncI copper-binding" evidence="2">
    <location>
        <begin position="23"/>
        <end position="168"/>
    </location>
</feature>
<dbReference type="RefSeq" id="WP_012109680.1">
    <property type="nucleotide sequence ID" value="NC_009719.1"/>
</dbReference>
<dbReference type="Gene3D" id="2.60.40.2230">
    <property type="entry name" value="Uncharacterised protein YcnI-like PF07987, DUF1775"/>
    <property type="match status" value="1"/>
</dbReference>
<dbReference type="STRING" id="402881.Plav_0807"/>
<organism evidence="3 4">
    <name type="scientific">Parvibaculum lavamentivorans (strain DS-1 / DSM 13023 / NCIMB 13966)</name>
    <dbReference type="NCBI Taxonomy" id="402881"/>
    <lineage>
        <taxon>Bacteria</taxon>
        <taxon>Pseudomonadati</taxon>
        <taxon>Pseudomonadota</taxon>
        <taxon>Alphaproteobacteria</taxon>
        <taxon>Hyphomicrobiales</taxon>
        <taxon>Parvibaculaceae</taxon>
        <taxon>Parvibaculum</taxon>
    </lineage>
</organism>
<feature type="signal peptide" evidence="1">
    <location>
        <begin position="1"/>
        <end position="22"/>
    </location>
</feature>